<keyword evidence="3" id="KW-1185">Reference proteome</keyword>
<gene>
    <name evidence="2" type="ORF">CLV98_106134</name>
</gene>
<keyword evidence="1" id="KW-0732">Signal</keyword>
<dbReference type="OrthoDB" id="1405967at2"/>
<evidence type="ECO:0008006" key="4">
    <source>
        <dbReference type="Google" id="ProtNLM"/>
    </source>
</evidence>
<dbReference type="EMBL" id="QGDT01000006">
    <property type="protein sequence ID" value="PWJ57662.1"/>
    <property type="molecule type" value="Genomic_DNA"/>
</dbReference>
<dbReference type="AlphaFoldDB" id="A0A316AJA8"/>
<evidence type="ECO:0000313" key="2">
    <source>
        <dbReference type="EMBL" id="PWJ57662.1"/>
    </source>
</evidence>
<reference evidence="2 3" key="1">
    <citation type="submission" date="2018-03" db="EMBL/GenBank/DDBJ databases">
        <title>Genomic Encyclopedia of Archaeal and Bacterial Type Strains, Phase II (KMG-II): from individual species to whole genera.</title>
        <authorList>
            <person name="Goeker M."/>
        </authorList>
    </citation>
    <scope>NUCLEOTIDE SEQUENCE [LARGE SCALE GENOMIC DNA]</scope>
    <source>
        <strain evidence="2 3">DSM 100346</strain>
    </source>
</reference>
<proteinExistence type="predicted"/>
<comment type="caution">
    <text evidence="2">The sequence shown here is derived from an EMBL/GenBank/DDBJ whole genome shotgun (WGS) entry which is preliminary data.</text>
</comment>
<sequence>MRVILFIGSLLVLLSPAAHACDACGCANSGSYFGLMPQSNKTLVGVRYQQLHFKSHPDSRVLVTDEAFHVGELYTRFSPINRVQVMAFLPYRFSSQTTTSETKTQNGLGDASVLINYNLLKPTMDPERMSAFTHTLLVGGGLKLPTGRFKYEEGNTADVANPNFQLGTGSTDFMINAFYTLNYKSWGLAANLTRKFNTTNKDHYRFGNQLYGTIDLFKSFDLSTIKITPSVGVYAEKSALGKRDGIAINETGGTLVNGTMGITLFANRWTLGVTAQKPLAQNLSDGFVLAKPRGMIQLGWMF</sequence>
<accession>A0A316AJA8</accession>
<evidence type="ECO:0000313" key="3">
    <source>
        <dbReference type="Proteomes" id="UP000245880"/>
    </source>
</evidence>
<dbReference type="Proteomes" id="UP000245880">
    <property type="component" value="Unassembled WGS sequence"/>
</dbReference>
<feature type="signal peptide" evidence="1">
    <location>
        <begin position="1"/>
        <end position="20"/>
    </location>
</feature>
<evidence type="ECO:0000256" key="1">
    <source>
        <dbReference type="SAM" id="SignalP"/>
    </source>
</evidence>
<feature type="chain" id="PRO_5016314274" description="Outer membrane beta-barrel porin/alpha-amylase" evidence="1">
    <location>
        <begin position="21"/>
        <end position="302"/>
    </location>
</feature>
<organism evidence="2 3">
    <name type="scientific">Dyadobacter jejuensis</name>
    <dbReference type="NCBI Taxonomy" id="1082580"/>
    <lineage>
        <taxon>Bacteria</taxon>
        <taxon>Pseudomonadati</taxon>
        <taxon>Bacteroidota</taxon>
        <taxon>Cytophagia</taxon>
        <taxon>Cytophagales</taxon>
        <taxon>Spirosomataceae</taxon>
        <taxon>Dyadobacter</taxon>
    </lineage>
</organism>
<dbReference type="RefSeq" id="WP_146202279.1">
    <property type="nucleotide sequence ID" value="NZ_QGDT01000006.1"/>
</dbReference>
<name>A0A316AJA8_9BACT</name>
<protein>
    <recommendedName>
        <fullName evidence="4">Outer membrane beta-barrel porin/alpha-amylase</fullName>
    </recommendedName>
</protein>